<evidence type="ECO:0000313" key="1">
    <source>
        <dbReference type="EMBL" id="KAK0615795.1"/>
    </source>
</evidence>
<proteinExistence type="predicted"/>
<keyword evidence="2" id="KW-1185">Reference proteome</keyword>
<evidence type="ECO:0000313" key="2">
    <source>
        <dbReference type="Proteomes" id="UP001174934"/>
    </source>
</evidence>
<dbReference type="EMBL" id="JAULSR010000006">
    <property type="protein sequence ID" value="KAK0615795.1"/>
    <property type="molecule type" value="Genomic_DNA"/>
</dbReference>
<accession>A0AA39WI73</accession>
<sequence>MYGLQGKRSTWYTGNAIAIDFTSQLWKMNDETLDRGITSVLCLLNHLEEWMKITYQ</sequence>
<name>A0AA39WI73_9PEZI</name>
<dbReference type="Proteomes" id="UP001174934">
    <property type="component" value="Unassembled WGS sequence"/>
</dbReference>
<protein>
    <submittedName>
        <fullName evidence="1">Uncharacterized protein</fullName>
    </submittedName>
</protein>
<dbReference type="AlphaFoldDB" id="A0AA39WI73"/>
<comment type="caution">
    <text evidence="1">The sequence shown here is derived from an EMBL/GenBank/DDBJ whole genome shotgun (WGS) entry which is preliminary data.</text>
</comment>
<reference evidence="1" key="1">
    <citation type="submission" date="2023-06" db="EMBL/GenBank/DDBJ databases">
        <title>Genome-scale phylogeny and comparative genomics of the fungal order Sordariales.</title>
        <authorList>
            <consortium name="Lawrence Berkeley National Laboratory"/>
            <person name="Hensen N."/>
            <person name="Bonometti L."/>
            <person name="Westerberg I."/>
            <person name="Brannstrom I.O."/>
            <person name="Guillou S."/>
            <person name="Cros-Aarteil S."/>
            <person name="Calhoun S."/>
            <person name="Haridas S."/>
            <person name="Kuo A."/>
            <person name="Mondo S."/>
            <person name="Pangilinan J."/>
            <person name="Riley R."/>
            <person name="LaButti K."/>
            <person name="Andreopoulos B."/>
            <person name="Lipzen A."/>
            <person name="Chen C."/>
            <person name="Yanf M."/>
            <person name="Daum C."/>
            <person name="Ng V."/>
            <person name="Clum A."/>
            <person name="Steindorff A."/>
            <person name="Ohm R."/>
            <person name="Martin F."/>
            <person name="Silar P."/>
            <person name="Natvig D."/>
            <person name="Lalanne C."/>
            <person name="Gautier V."/>
            <person name="Ament-velasquez S.L."/>
            <person name="Kruys A."/>
            <person name="Hutchinson M.I."/>
            <person name="Powell A.J."/>
            <person name="Barry K."/>
            <person name="Miller A.N."/>
            <person name="Grigoriev I.V."/>
            <person name="Debuchy R."/>
            <person name="Gladieux P."/>
            <person name="Thoren M.H."/>
            <person name="Johannesson H."/>
        </authorList>
    </citation>
    <scope>NUCLEOTIDE SEQUENCE</scope>
    <source>
        <strain evidence="1">SMH3391-2</strain>
    </source>
</reference>
<organism evidence="1 2">
    <name type="scientific">Bombardia bombarda</name>
    <dbReference type="NCBI Taxonomy" id="252184"/>
    <lineage>
        <taxon>Eukaryota</taxon>
        <taxon>Fungi</taxon>
        <taxon>Dikarya</taxon>
        <taxon>Ascomycota</taxon>
        <taxon>Pezizomycotina</taxon>
        <taxon>Sordariomycetes</taxon>
        <taxon>Sordariomycetidae</taxon>
        <taxon>Sordariales</taxon>
        <taxon>Lasiosphaeriaceae</taxon>
        <taxon>Bombardia</taxon>
    </lineage>
</organism>
<gene>
    <name evidence="1" type="ORF">B0T17DRAFT_619407</name>
</gene>